<keyword evidence="1 2" id="KW-0129">CBS domain</keyword>
<reference evidence="4" key="1">
    <citation type="journal article" date="2020" name="mSystems">
        <title>Genome- and Community-Level Interaction Insights into Carbon Utilization and Element Cycling Functions of Hydrothermarchaeota in Hydrothermal Sediment.</title>
        <authorList>
            <person name="Zhou Z."/>
            <person name="Liu Y."/>
            <person name="Xu W."/>
            <person name="Pan J."/>
            <person name="Luo Z.H."/>
            <person name="Li M."/>
        </authorList>
    </citation>
    <scope>NUCLEOTIDE SEQUENCE [LARGE SCALE GENOMIC DNA]</scope>
    <source>
        <strain evidence="4">HyVt-115</strain>
    </source>
</reference>
<dbReference type="PANTHER" id="PTHR43080:SF2">
    <property type="entry name" value="CBS DOMAIN-CONTAINING PROTEIN"/>
    <property type="match status" value="1"/>
</dbReference>
<gene>
    <name evidence="4" type="ORF">ENF32_02145</name>
</gene>
<dbReference type="PANTHER" id="PTHR43080">
    <property type="entry name" value="CBS DOMAIN-CONTAINING PROTEIN CBSX3, MITOCHONDRIAL"/>
    <property type="match status" value="1"/>
</dbReference>
<protein>
    <submittedName>
        <fullName evidence="4">CBS domain-containing protein</fullName>
    </submittedName>
</protein>
<evidence type="ECO:0000313" key="4">
    <source>
        <dbReference type="EMBL" id="HDD52855.1"/>
    </source>
</evidence>
<dbReference type="Proteomes" id="UP000885690">
    <property type="component" value="Unassembled WGS sequence"/>
</dbReference>
<dbReference type="Pfam" id="PF00571">
    <property type="entry name" value="CBS"/>
    <property type="match status" value="2"/>
</dbReference>
<dbReference type="PROSITE" id="PS51371">
    <property type="entry name" value="CBS"/>
    <property type="match status" value="2"/>
</dbReference>
<dbReference type="Gene3D" id="3.10.580.10">
    <property type="entry name" value="CBS-domain"/>
    <property type="match status" value="1"/>
</dbReference>
<organism evidence="4">
    <name type="scientific">Thermosulfidibacter takaii</name>
    <dbReference type="NCBI Taxonomy" id="412593"/>
    <lineage>
        <taxon>Bacteria</taxon>
        <taxon>Pseudomonadati</taxon>
        <taxon>Thermosulfidibacterota</taxon>
        <taxon>Thermosulfidibacteria</taxon>
        <taxon>Thermosulfidibacterales</taxon>
        <taxon>Thermosulfidibacteraceae</taxon>
    </lineage>
</organism>
<dbReference type="CDD" id="cd04623">
    <property type="entry name" value="CBS_pair_bac_euk"/>
    <property type="match status" value="1"/>
</dbReference>
<dbReference type="InterPro" id="IPR046342">
    <property type="entry name" value="CBS_dom_sf"/>
</dbReference>
<accession>A0A7C0Y5K7</accession>
<proteinExistence type="predicted"/>
<evidence type="ECO:0000259" key="3">
    <source>
        <dbReference type="PROSITE" id="PS51371"/>
    </source>
</evidence>
<dbReference type="InterPro" id="IPR000644">
    <property type="entry name" value="CBS_dom"/>
</dbReference>
<feature type="domain" description="CBS" evidence="3">
    <location>
        <begin position="77"/>
        <end position="132"/>
    </location>
</feature>
<evidence type="ECO:0000256" key="2">
    <source>
        <dbReference type="PROSITE-ProRule" id="PRU00703"/>
    </source>
</evidence>
<dbReference type="SMART" id="SM00116">
    <property type="entry name" value="CBS"/>
    <property type="match status" value="2"/>
</dbReference>
<name>A0A7C0Y5K7_9BACT</name>
<comment type="caution">
    <text evidence="4">The sequence shown here is derived from an EMBL/GenBank/DDBJ whole genome shotgun (WGS) entry which is preliminary data.</text>
</comment>
<sequence>MATTVKRLLDLKGRNVWWVTPETVVYDALKLMADKDIGAVLVLKDGKLVGIFSERDYARKVILKGKSSKETTVGELMSKKVFYVSPDQTLEECMALMTEEHIRHLPVLENGELVGIVTIGDVVHGIIKDQKFTIEELQRYIIGG</sequence>
<dbReference type="SUPFAM" id="SSF54631">
    <property type="entry name" value="CBS-domain pair"/>
    <property type="match status" value="1"/>
</dbReference>
<dbReference type="AlphaFoldDB" id="A0A7C0Y5K7"/>
<evidence type="ECO:0000256" key="1">
    <source>
        <dbReference type="ARBA" id="ARBA00023122"/>
    </source>
</evidence>
<feature type="domain" description="CBS" evidence="3">
    <location>
        <begin position="12"/>
        <end position="68"/>
    </location>
</feature>
<dbReference type="EMBL" id="DQWS01000081">
    <property type="protein sequence ID" value="HDD52855.1"/>
    <property type="molecule type" value="Genomic_DNA"/>
</dbReference>
<dbReference type="InterPro" id="IPR044725">
    <property type="entry name" value="CBSX3_CBS_dom"/>
</dbReference>
<dbReference type="InterPro" id="IPR051257">
    <property type="entry name" value="Diverse_CBS-Domain"/>
</dbReference>